<accession>A0ABV6NTJ1</accession>
<keyword evidence="3" id="KW-1185">Reference proteome</keyword>
<dbReference type="Proteomes" id="UP001589894">
    <property type="component" value="Unassembled WGS sequence"/>
</dbReference>
<protein>
    <submittedName>
        <fullName evidence="2">M48 family metallopeptidase</fullName>
    </submittedName>
</protein>
<dbReference type="InterPro" id="IPR002725">
    <property type="entry name" value="YgjP-like_metallopeptidase"/>
</dbReference>
<dbReference type="PANTHER" id="PTHR30399">
    <property type="entry name" value="UNCHARACTERIZED PROTEIN YGJP"/>
    <property type="match status" value="1"/>
</dbReference>
<feature type="domain" description="YgjP-like metallopeptidase" evidence="1">
    <location>
        <begin position="28"/>
        <end position="230"/>
    </location>
</feature>
<dbReference type="Gene3D" id="3.30.2010.10">
    <property type="entry name" value="Metalloproteases ('zincins'), catalytic domain"/>
    <property type="match status" value="1"/>
</dbReference>
<dbReference type="PANTHER" id="PTHR30399:SF1">
    <property type="entry name" value="UTP PYROPHOSPHATASE"/>
    <property type="match status" value="1"/>
</dbReference>
<proteinExistence type="predicted"/>
<dbReference type="EMBL" id="JBHLUE010000004">
    <property type="protein sequence ID" value="MFC0564091.1"/>
    <property type="molecule type" value="Genomic_DNA"/>
</dbReference>
<sequence length="240" mass="27134">MSVTEALPDTMFIGDLHFAVRESPRRATVGITVDRDGSLYLQAPTGCPPEALAAWAYSKRMWVYRKLAEKDLLLSARPAKEFVSGEGFAYLGRGHRLLVTDTDTDEVRMERGRLLLPRTAAAGPDPSAYLVRWYRARGRQWLPGRLRPWTDRMGLFPTGLDVRDLGYRWGSLSANGRLNIHWATLQLPPSLIDYVLVHELAHVAHPQHTPAFWATVERAMPDYERRKSDLLGAGARLWMG</sequence>
<evidence type="ECO:0000313" key="3">
    <source>
        <dbReference type="Proteomes" id="UP001589894"/>
    </source>
</evidence>
<organism evidence="2 3">
    <name type="scientific">Plantactinospora siamensis</name>
    <dbReference type="NCBI Taxonomy" id="555372"/>
    <lineage>
        <taxon>Bacteria</taxon>
        <taxon>Bacillati</taxon>
        <taxon>Actinomycetota</taxon>
        <taxon>Actinomycetes</taxon>
        <taxon>Micromonosporales</taxon>
        <taxon>Micromonosporaceae</taxon>
        <taxon>Plantactinospora</taxon>
    </lineage>
</organism>
<name>A0ABV6NTJ1_9ACTN</name>
<dbReference type="InterPro" id="IPR053136">
    <property type="entry name" value="UTP_pyrophosphatase-like"/>
</dbReference>
<dbReference type="CDD" id="cd07344">
    <property type="entry name" value="M48_yhfN_like"/>
    <property type="match status" value="1"/>
</dbReference>
<dbReference type="RefSeq" id="WP_377337031.1">
    <property type="nucleotide sequence ID" value="NZ_JBHLUE010000004.1"/>
</dbReference>
<reference evidence="2 3" key="1">
    <citation type="submission" date="2024-09" db="EMBL/GenBank/DDBJ databases">
        <authorList>
            <person name="Sun Q."/>
            <person name="Mori K."/>
        </authorList>
    </citation>
    <scope>NUCLEOTIDE SEQUENCE [LARGE SCALE GENOMIC DNA]</scope>
    <source>
        <strain evidence="2 3">TBRC 2205</strain>
    </source>
</reference>
<gene>
    <name evidence="2" type="ORF">ACFFHU_07910</name>
</gene>
<evidence type="ECO:0000313" key="2">
    <source>
        <dbReference type="EMBL" id="MFC0564091.1"/>
    </source>
</evidence>
<dbReference type="Pfam" id="PF01863">
    <property type="entry name" value="YgjP-like"/>
    <property type="match status" value="1"/>
</dbReference>
<comment type="caution">
    <text evidence="2">The sequence shown here is derived from an EMBL/GenBank/DDBJ whole genome shotgun (WGS) entry which is preliminary data.</text>
</comment>
<evidence type="ECO:0000259" key="1">
    <source>
        <dbReference type="Pfam" id="PF01863"/>
    </source>
</evidence>